<organism evidence="3 4">
    <name type="scientific">Litoribrevibacter euphylliae</name>
    <dbReference type="NCBI Taxonomy" id="1834034"/>
    <lineage>
        <taxon>Bacteria</taxon>
        <taxon>Pseudomonadati</taxon>
        <taxon>Pseudomonadota</taxon>
        <taxon>Gammaproteobacteria</taxon>
        <taxon>Oceanospirillales</taxon>
        <taxon>Oceanospirillaceae</taxon>
        <taxon>Litoribrevibacter</taxon>
    </lineage>
</organism>
<comment type="caution">
    <text evidence="3">The sequence shown here is derived from an EMBL/GenBank/DDBJ whole genome shotgun (WGS) entry which is preliminary data.</text>
</comment>
<dbReference type="EMBL" id="JBHRSZ010000004">
    <property type="protein sequence ID" value="MFC3151124.1"/>
    <property type="molecule type" value="Genomic_DNA"/>
</dbReference>
<keyword evidence="1" id="KW-0812">Transmembrane</keyword>
<dbReference type="InterPro" id="IPR012429">
    <property type="entry name" value="HGSNAT_cat"/>
</dbReference>
<sequence length="368" mass="40945">MLKEVADSNTKASLRILSFDLARGLAVLFMILIHVSDFYGNPEYQSSGLSYFFKLLGEAPAAPVFMFIMGIFIAFSPIKSVASGLKRALALILLGYVLNFLRASLPMWIGIKTGIVTQEELGSYTPLTELLIVDILQFAGLAFGICVLLRGYLNHVGSWLALAVIVTFISPFLWGIQSESVWLNAILALLWGGDEQGAAFPLFPWLVFPLLGMAYGQWFRRCGGNLQFYIRSVFTGIVLVGTGLLFNYFIPDFVSEDYALLAPGSCIGILGFIVIWLSICSLLVNKVKPNKMFDLLYFWSRNVTVIYVLQWLLICWGSIFVGFQKMQVGSMLLSMLVVLILTDVLTRVWLRFKSKNTSQSLQEAVAAS</sequence>
<keyword evidence="4" id="KW-1185">Reference proteome</keyword>
<proteinExistence type="predicted"/>
<feature type="transmembrane region" description="Helical" evidence="1">
    <location>
        <begin position="329"/>
        <end position="350"/>
    </location>
</feature>
<reference evidence="4" key="1">
    <citation type="journal article" date="2019" name="Int. J. Syst. Evol. Microbiol.">
        <title>The Global Catalogue of Microorganisms (GCM) 10K type strain sequencing project: providing services to taxonomists for standard genome sequencing and annotation.</title>
        <authorList>
            <consortium name="The Broad Institute Genomics Platform"/>
            <consortium name="The Broad Institute Genome Sequencing Center for Infectious Disease"/>
            <person name="Wu L."/>
            <person name="Ma J."/>
        </authorList>
    </citation>
    <scope>NUCLEOTIDE SEQUENCE [LARGE SCALE GENOMIC DNA]</scope>
    <source>
        <strain evidence="4">KCTC 52438</strain>
    </source>
</reference>
<gene>
    <name evidence="3" type="ORF">ACFOEK_08795</name>
</gene>
<name>A0ABV7HB68_9GAMM</name>
<evidence type="ECO:0000256" key="1">
    <source>
        <dbReference type="SAM" id="Phobius"/>
    </source>
</evidence>
<feature type="domain" description="Heparan-alpha-glucosaminide N-acetyltransferase catalytic" evidence="2">
    <location>
        <begin position="15"/>
        <end position="241"/>
    </location>
</feature>
<feature type="transmembrane region" description="Helical" evidence="1">
    <location>
        <begin position="88"/>
        <end position="111"/>
    </location>
</feature>
<feature type="transmembrane region" description="Helical" evidence="1">
    <location>
        <begin position="21"/>
        <end position="39"/>
    </location>
</feature>
<feature type="transmembrane region" description="Helical" evidence="1">
    <location>
        <begin position="156"/>
        <end position="177"/>
    </location>
</feature>
<evidence type="ECO:0000313" key="4">
    <source>
        <dbReference type="Proteomes" id="UP001595476"/>
    </source>
</evidence>
<accession>A0ABV7HB68</accession>
<dbReference type="Proteomes" id="UP001595476">
    <property type="component" value="Unassembled WGS sequence"/>
</dbReference>
<evidence type="ECO:0000313" key="3">
    <source>
        <dbReference type="EMBL" id="MFC3151124.1"/>
    </source>
</evidence>
<feature type="transmembrane region" description="Helical" evidence="1">
    <location>
        <begin position="262"/>
        <end position="284"/>
    </location>
</feature>
<feature type="transmembrane region" description="Helical" evidence="1">
    <location>
        <begin position="228"/>
        <end position="250"/>
    </location>
</feature>
<feature type="transmembrane region" description="Helical" evidence="1">
    <location>
        <begin position="305"/>
        <end position="323"/>
    </location>
</feature>
<feature type="transmembrane region" description="Helical" evidence="1">
    <location>
        <begin position="131"/>
        <end position="149"/>
    </location>
</feature>
<keyword evidence="1" id="KW-1133">Transmembrane helix</keyword>
<feature type="transmembrane region" description="Helical" evidence="1">
    <location>
        <begin position="197"/>
        <end position="216"/>
    </location>
</feature>
<feature type="transmembrane region" description="Helical" evidence="1">
    <location>
        <begin position="59"/>
        <end position="76"/>
    </location>
</feature>
<dbReference type="Pfam" id="PF07786">
    <property type="entry name" value="HGSNAT_cat"/>
    <property type="match status" value="1"/>
</dbReference>
<dbReference type="RefSeq" id="WP_386719304.1">
    <property type="nucleotide sequence ID" value="NZ_JBHRSZ010000004.1"/>
</dbReference>
<protein>
    <submittedName>
        <fullName evidence="3">Heparan-alpha-glucosaminide N-acetyltransferase domain-containing protein</fullName>
    </submittedName>
</protein>
<keyword evidence="1" id="KW-0472">Membrane</keyword>
<evidence type="ECO:0000259" key="2">
    <source>
        <dbReference type="Pfam" id="PF07786"/>
    </source>
</evidence>